<reference evidence="1 2" key="1">
    <citation type="submission" date="2019-02" db="EMBL/GenBank/DDBJ databases">
        <title>Deep-cultivation of Planctomycetes and their phenomic and genomic characterization uncovers novel biology.</title>
        <authorList>
            <person name="Wiegand S."/>
            <person name="Jogler M."/>
            <person name="Boedeker C."/>
            <person name="Pinto D."/>
            <person name="Vollmers J."/>
            <person name="Rivas-Marin E."/>
            <person name="Kohn T."/>
            <person name="Peeters S.H."/>
            <person name="Heuer A."/>
            <person name="Rast P."/>
            <person name="Oberbeckmann S."/>
            <person name="Bunk B."/>
            <person name="Jeske O."/>
            <person name="Meyerdierks A."/>
            <person name="Storesund J.E."/>
            <person name="Kallscheuer N."/>
            <person name="Luecker S."/>
            <person name="Lage O.M."/>
            <person name="Pohl T."/>
            <person name="Merkel B.J."/>
            <person name="Hornburger P."/>
            <person name="Mueller R.-W."/>
            <person name="Bruemmer F."/>
            <person name="Labrenz M."/>
            <person name="Spormann A.M."/>
            <person name="Op den Camp H."/>
            <person name="Overmann J."/>
            <person name="Amann R."/>
            <person name="Jetten M.S.M."/>
            <person name="Mascher T."/>
            <person name="Medema M.H."/>
            <person name="Devos D.P."/>
            <person name="Kaster A.-K."/>
            <person name="Ovreas L."/>
            <person name="Rohde M."/>
            <person name="Galperin M.Y."/>
            <person name="Jogler C."/>
        </authorList>
    </citation>
    <scope>NUCLEOTIDE SEQUENCE [LARGE SCALE GENOMIC DNA]</scope>
    <source>
        <strain evidence="1 2">Pan216</strain>
    </source>
</reference>
<dbReference type="OrthoDB" id="239437at2"/>
<accession>A0A518BC41</accession>
<proteinExistence type="predicted"/>
<evidence type="ECO:0000313" key="1">
    <source>
        <dbReference type="EMBL" id="QDU64554.1"/>
    </source>
</evidence>
<keyword evidence="2" id="KW-1185">Reference proteome</keyword>
<dbReference type="EMBL" id="CP036279">
    <property type="protein sequence ID" value="QDU64554.1"/>
    <property type="molecule type" value="Genomic_DNA"/>
</dbReference>
<name>A0A518BC41_9BACT</name>
<gene>
    <name evidence="1" type="ORF">Pan216_54440</name>
</gene>
<dbReference type="RefSeq" id="WP_145262837.1">
    <property type="nucleotide sequence ID" value="NZ_CP036279.1"/>
</dbReference>
<sequence length="1015" mass="104637">MALSLLASRAAGPLSSLRKFFANASLPCLRLDAPESRDAQFEALNDRIVPANFSLNGSTLNVTLFQDESVSLTATGIQQAADGAQLTLSGTLWSGEDMPPIVVGKGQQTLNFANNDTDVTKVNIIGLGNNSFNFGAAAVGFDSSLSIDFTNGNKITNDGEFIFDDDELNIVADGVSVTQQAGGTMDFGGTITVDLGMDGDLLLDVEENDFRGNKFVIVNADDVAVASNGGVIESDIVVDGKISGDLTATLLGAQLLSDIRIGENSPTFVGGETTLTTGANLLGLIFAEGDFVGPVNAYSKVTLAIGAVQIIDEGDLVLGEIDVDSPFFGSFIDLSGTSISQMGKLTIEPGSTGPFDPLFPTRVILSSSTGAGDIVLDNAENDFNGETVFLASQASNVSLRSLGDLSFDADNKLVIEDLTLVGEKSVDATDSPLTVFGLTSVEAGEDVLLDNGGNQLTALEVVQTDVDSVVNVVDTNSLTFFGEVAGKVSVETTGLLSLGGQGPLILAADKGGEFKGLTIDVLDAAVSFGTGATSLDVTTDQPVTVSSKDGLPILLVFEGGTVEAPDGIAVGTGAAIAGDGTYDVGAAGVSIAEGGAILATSVVPEPIFDFSIGSLAIMGDLSMSPLSFYGQDIAGTGEGEFDTVSVSAEADITGSELIIDLGPSYVAEIGDSFTILTAAILTGNFGNLDESGQITVDGVTFQVTTTDTTVDLEVVAITPPVPVDGIGVYRPSAAEFVFNTSNVFDFDANEFFTIGFGVVGDQGFVGDFTGDGMINVAVYRDNGPNDPGFFIINTSPISIDLFDPLAFVTTPVIGNGDEVPFAGDWDGDGDDDLGLYRNADSNFATINLAEIAPGQTGEVALGIVRNIVFGNPSSPTNPTDPPAVGNFNDSFVADQIGFGAQGTLDMADVDIASLPAGDSDVFAFFNPDPFVFGTTGDQQLNGNYSGDESGLDQRSVHRSSTATFSIASDTDVNLVFGLVGDQGLTGNWVGLPLPLVPATEEGMIDSFFSDDEEEG</sequence>
<protein>
    <submittedName>
        <fullName evidence="1">Uncharacterized protein</fullName>
    </submittedName>
</protein>
<organism evidence="1 2">
    <name type="scientific">Kolteria novifilia</name>
    <dbReference type="NCBI Taxonomy" id="2527975"/>
    <lineage>
        <taxon>Bacteria</taxon>
        <taxon>Pseudomonadati</taxon>
        <taxon>Planctomycetota</taxon>
        <taxon>Planctomycetia</taxon>
        <taxon>Kolteriales</taxon>
        <taxon>Kolteriaceae</taxon>
        <taxon>Kolteria</taxon>
    </lineage>
</organism>
<dbReference type="Proteomes" id="UP000317093">
    <property type="component" value="Chromosome"/>
</dbReference>
<dbReference type="KEGG" id="knv:Pan216_54440"/>
<dbReference type="AlphaFoldDB" id="A0A518BC41"/>
<evidence type="ECO:0000313" key="2">
    <source>
        <dbReference type="Proteomes" id="UP000317093"/>
    </source>
</evidence>